<dbReference type="InterPro" id="IPR001557">
    <property type="entry name" value="L-lactate/malate_DH"/>
</dbReference>
<protein>
    <recommendedName>
        <fullName evidence="5 10">L-lactate dehydrogenase</fullName>
        <shortName evidence="10">L-LDH</shortName>
        <ecNumber evidence="4 10">1.1.1.27</ecNumber>
    </recommendedName>
</protein>
<feature type="binding site" evidence="10">
    <location>
        <position position="16"/>
    </location>
    <ligand>
        <name>NAD(+)</name>
        <dbReference type="ChEBI" id="CHEBI:57540"/>
    </ligand>
</feature>
<dbReference type="Pfam" id="PF02866">
    <property type="entry name" value="Ldh_1_C"/>
    <property type="match status" value="1"/>
</dbReference>
<dbReference type="UniPathway" id="UPA00554">
    <property type="reaction ID" value="UER00611"/>
</dbReference>
<feature type="binding site" evidence="10">
    <location>
        <position position="227"/>
    </location>
    <ligand>
        <name>substrate</name>
    </ligand>
</feature>
<dbReference type="Proteomes" id="UP000050911">
    <property type="component" value="Unassembled WGS sequence"/>
</dbReference>
<dbReference type="PATRIC" id="fig|1302272.5.peg.1062"/>
<keyword evidence="6 10" id="KW-0560">Oxidoreductase</keyword>
<feature type="binding site" evidence="10">
    <location>
        <begin position="150"/>
        <end position="153"/>
    </location>
    <ligand>
        <name>substrate</name>
    </ligand>
</feature>
<evidence type="ECO:0000256" key="1">
    <source>
        <dbReference type="ARBA" id="ARBA00004843"/>
    </source>
</evidence>
<feature type="binding site" evidence="10">
    <location>
        <position position="103"/>
    </location>
    <ligand>
        <name>NAD(+)</name>
        <dbReference type="ChEBI" id="CHEBI:57540"/>
    </ligand>
</feature>
<dbReference type="Pfam" id="PF00056">
    <property type="entry name" value="Ldh_1_N"/>
    <property type="match status" value="1"/>
</dbReference>
<dbReference type="EC" id="1.1.1.27" evidence="4 10"/>
<evidence type="ECO:0000256" key="9">
    <source>
        <dbReference type="ARBA" id="ARBA00056904"/>
    </source>
</evidence>
<feature type="domain" description="Lactate/malate dehydrogenase N-terminal" evidence="14">
    <location>
        <begin position="7"/>
        <end position="144"/>
    </location>
</feature>
<name>A0A0R1HYN5_9LACO</name>
<evidence type="ECO:0000256" key="6">
    <source>
        <dbReference type="ARBA" id="ARBA00023002"/>
    </source>
</evidence>
<dbReference type="NCBIfam" id="TIGR01771">
    <property type="entry name" value="L-LDH-NAD"/>
    <property type="match status" value="1"/>
</dbReference>
<comment type="function">
    <text evidence="9 10">Catalyzes the conversion of lactate to pyruvate.</text>
</comment>
<evidence type="ECO:0000256" key="8">
    <source>
        <dbReference type="ARBA" id="ARBA00049258"/>
    </source>
</evidence>
<feature type="binding site" evidence="10 13">
    <location>
        <position position="37"/>
    </location>
    <ligand>
        <name>NAD(+)</name>
        <dbReference type="ChEBI" id="CHEBI:57540"/>
    </ligand>
</feature>
<proteinExistence type="inferred from homology"/>
<evidence type="ECO:0000313" key="16">
    <source>
        <dbReference type="EMBL" id="KRK48737.1"/>
    </source>
</evidence>
<dbReference type="HAMAP" id="MF_00488">
    <property type="entry name" value="Lactate_dehydrog"/>
    <property type="match status" value="1"/>
</dbReference>
<comment type="pathway">
    <text evidence="1 10">Fermentation; pyruvate fermentation to lactate; (S)-lactate from pyruvate: step 1/1.</text>
</comment>
<gene>
    <name evidence="10" type="primary">ldh</name>
    <name evidence="16" type="ORF">FC96_GL001056</name>
</gene>
<reference evidence="16 17" key="1">
    <citation type="journal article" date="2015" name="Genome Announc.">
        <title>Expanding the biotechnology potential of lactobacilli through comparative genomics of 213 strains and associated genera.</title>
        <authorList>
            <person name="Sun Z."/>
            <person name="Harris H.M."/>
            <person name="McCann A."/>
            <person name="Guo C."/>
            <person name="Argimon S."/>
            <person name="Zhang W."/>
            <person name="Yang X."/>
            <person name="Jeffery I.B."/>
            <person name="Cooney J.C."/>
            <person name="Kagawa T.F."/>
            <person name="Liu W."/>
            <person name="Song Y."/>
            <person name="Salvetti E."/>
            <person name="Wrobel A."/>
            <person name="Rasinkangas P."/>
            <person name="Parkhill J."/>
            <person name="Rea M.C."/>
            <person name="O'Sullivan O."/>
            <person name="Ritari J."/>
            <person name="Douillard F.P."/>
            <person name="Paul Ross R."/>
            <person name="Yang R."/>
            <person name="Briner A.E."/>
            <person name="Felis G.E."/>
            <person name="de Vos W.M."/>
            <person name="Barrangou R."/>
            <person name="Klaenhammer T.R."/>
            <person name="Caufield P.W."/>
            <person name="Cui Y."/>
            <person name="Zhang H."/>
            <person name="O'Toole P.W."/>
        </authorList>
    </citation>
    <scope>NUCLEOTIDE SEQUENCE [LARGE SCALE GENOMIC DNA]</scope>
    <source>
        <strain evidence="16 17">JCM 15530</strain>
    </source>
</reference>
<dbReference type="NCBIfam" id="NF000824">
    <property type="entry name" value="PRK00066.1"/>
    <property type="match status" value="1"/>
</dbReference>
<feature type="binding site" evidence="12">
    <location>
        <position position="84"/>
    </location>
    <ligand>
        <name>substrate</name>
    </ligand>
</feature>
<dbReference type="OrthoDB" id="9802969at2"/>
<dbReference type="GO" id="GO:0005737">
    <property type="term" value="C:cytoplasm"/>
    <property type="evidence" value="ECO:0007669"/>
    <property type="project" value="UniProtKB-SubCell"/>
</dbReference>
<dbReference type="SUPFAM" id="SSF51735">
    <property type="entry name" value="NAD(P)-binding Rossmann-fold domains"/>
    <property type="match status" value="1"/>
</dbReference>
<dbReference type="CDD" id="cd05291">
    <property type="entry name" value="HicDH_like"/>
    <property type="match status" value="1"/>
</dbReference>
<dbReference type="InterPro" id="IPR022383">
    <property type="entry name" value="Lactate/malate_DH_C"/>
</dbReference>
<comment type="subunit">
    <text evidence="3 10">Homotetramer.</text>
</comment>
<dbReference type="GO" id="GO:0006089">
    <property type="term" value="P:lactate metabolic process"/>
    <property type="evidence" value="ECO:0007669"/>
    <property type="project" value="TreeGrafter"/>
</dbReference>
<evidence type="ECO:0000259" key="15">
    <source>
        <dbReference type="Pfam" id="PF02866"/>
    </source>
</evidence>
<dbReference type="FunFam" id="3.40.50.720:FF:000018">
    <property type="entry name" value="Malate dehydrogenase"/>
    <property type="match status" value="1"/>
</dbReference>
<keyword evidence="10" id="KW-0963">Cytoplasm</keyword>
<evidence type="ECO:0000256" key="2">
    <source>
        <dbReference type="ARBA" id="ARBA00006054"/>
    </source>
</evidence>
<dbReference type="EMBL" id="AZCX01000002">
    <property type="protein sequence ID" value="KRK48737.1"/>
    <property type="molecule type" value="Genomic_DNA"/>
</dbReference>
<feature type="binding site" evidence="10">
    <location>
        <begin position="81"/>
        <end position="82"/>
    </location>
    <ligand>
        <name>NAD(+)</name>
        <dbReference type="ChEBI" id="CHEBI:57540"/>
    </ligand>
</feature>
<feature type="binding site" evidence="10">
    <location>
        <position position="145"/>
    </location>
    <ligand>
        <name>NAD(+)</name>
        <dbReference type="ChEBI" id="CHEBI:57540"/>
    </ligand>
</feature>
<evidence type="ECO:0000256" key="13">
    <source>
        <dbReference type="PIRSR" id="PIRSR000102-3"/>
    </source>
</evidence>
<comment type="subcellular location">
    <subcellularLocation>
        <location evidence="10">Cytoplasm</location>
    </subcellularLocation>
</comment>
<feature type="binding site" evidence="13">
    <location>
        <begin position="12"/>
        <end position="17"/>
    </location>
    <ligand>
        <name>NAD(+)</name>
        <dbReference type="ChEBI" id="CHEBI:57540"/>
    </ligand>
</feature>
<evidence type="ECO:0000256" key="11">
    <source>
        <dbReference type="PIRSR" id="PIRSR000102-1"/>
    </source>
</evidence>
<comment type="caution">
    <text evidence="10">Lacks conserved residue(s) required for the propagation of feature annotation.</text>
</comment>
<feature type="binding site" evidence="12">
    <location>
        <position position="122"/>
    </location>
    <ligand>
        <name>substrate</name>
    </ligand>
</feature>
<dbReference type="PIRSF" id="PIRSF000102">
    <property type="entry name" value="Lac_mal_DH"/>
    <property type="match status" value="1"/>
</dbReference>
<feature type="binding site" evidence="13">
    <location>
        <position position="97"/>
    </location>
    <ligand>
        <name>NAD(+)</name>
        <dbReference type="ChEBI" id="CHEBI:57540"/>
    </ligand>
</feature>
<evidence type="ECO:0000313" key="17">
    <source>
        <dbReference type="Proteomes" id="UP000050911"/>
    </source>
</evidence>
<evidence type="ECO:0000256" key="3">
    <source>
        <dbReference type="ARBA" id="ARBA00011881"/>
    </source>
</evidence>
<comment type="similarity">
    <text evidence="2 10">Belongs to the LDH/MDH superfamily. LDH family.</text>
</comment>
<dbReference type="InterPro" id="IPR015955">
    <property type="entry name" value="Lactate_DH/Glyco_Ohase_4_C"/>
</dbReference>
<dbReference type="PANTHER" id="PTHR43128:SF16">
    <property type="entry name" value="L-LACTATE DEHYDROGENASE"/>
    <property type="match status" value="1"/>
</dbReference>
<dbReference type="AlphaFoldDB" id="A0A0R1HYN5"/>
<evidence type="ECO:0000256" key="7">
    <source>
        <dbReference type="ARBA" id="ARBA00023027"/>
    </source>
</evidence>
<dbReference type="GO" id="GO:0006096">
    <property type="term" value="P:glycolytic process"/>
    <property type="evidence" value="ECO:0007669"/>
    <property type="project" value="UniProtKB-UniRule"/>
</dbReference>
<dbReference type="InterPro" id="IPR001236">
    <property type="entry name" value="Lactate/malate_DH_N"/>
</dbReference>
<dbReference type="GO" id="GO:0004459">
    <property type="term" value="F:L-lactate dehydrogenase (NAD+) activity"/>
    <property type="evidence" value="ECO:0007669"/>
    <property type="project" value="UniProtKB-UniRule"/>
</dbReference>
<evidence type="ECO:0000256" key="5">
    <source>
        <dbReference type="ARBA" id="ARBA00016495"/>
    </source>
</evidence>
<keyword evidence="17" id="KW-1185">Reference proteome</keyword>
<evidence type="ECO:0000256" key="12">
    <source>
        <dbReference type="PIRSR" id="PIRSR000102-2"/>
    </source>
</evidence>
<dbReference type="PANTHER" id="PTHR43128">
    <property type="entry name" value="L-2-HYDROXYCARBOXYLATE DEHYDROGENASE (NAD(P)(+))"/>
    <property type="match status" value="1"/>
</dbReference>
<dbReference type="InterPro" id="IPR036291">
    <property type="entry name" value="NAD(P)-bd_dom_sf"/>
</dbReference>
<dbReference type="RefSeq" id="WP_054659202.1">
    <property type="nucleotide sequence ID" value="NZ_AZCX01000002.1"/>
</dbReference>
<feature type="active site" description="Proton acceptor" evidence="10 11">
    <location>
        <position position="177"/>
    </location>
</feature>
<comment type="caution">
    <text evidence="16">The sequence shown here is derived from an EMBL/GenBank/DDBJ whole genome shotgun (WGS) entry which is preliminary data.</text>
</comment>
<evidence type="ECO:0000259" key="14">
    <source>
        <dbReference type="Pfam" id="PF00056"/>
    </source>
</evidence>
<accession>A0A0R1HYN5</accession>
<feature type="binding site" evidence="10">
    <location>
        <position position="67"/>
    </location>
    <ligand>
        <name>NAD(+)</name>
        <dbReference type="ChEBI" id="CHEBI:57540"/>
    </ligand>
</feature>
<feature type="domain" description="Lactate/malate dehydrogenase C-terminal" evidence="15">
    <location>
        <begin position="147"/>
        <end position="305"/>
    </location>
</feature>
<dbReference type="PRINTS" id="PR00086">
    <property type="entry name" value="LLDHDRGNASE"/>
</dbReference>
<dbReference type="Gene3D" id="3.90.110.10">
    <property type="entry name" value="Lactate dehydrogenase/glycoside hydrolase, family 4, C-terminal"/>
    <property type="match status" value="1"/>
</dbReference>
<feature type="binding site" evidence="12">
    <location>
        <position position="153"/>
    </location>
    <ligand>
        <name>substrate</name>
    </ligand>
</feature>
<feature type="binding site" evidence="10">
    <location>
        <begin position="122"/>
        <end position="125"/>
    </location>
    <ligand>
        <name>substrate</name>
    </ligand>
</feature>
<feature type="binding site" evidence="10 12">
    <location>
        <position position="90"/>
    </location>
    <ligand>
        <name>substrate</name>
    </ligand>
</feature>
<sequence>MEDSKRKVVLVGDGAVGSSFAFSLLQSTQVSEMVIVDLQEEHAQGDVIDLQDTLPETTPAKFYTGTYEDASDADIVVITAGVPRKSGETRLDLVNKNAKILDSIVTPVVNSGFDGVFLISSNPVDVLTSITQRLSGFPKNRIIGTGTSLDTARLRVLLAQELGIGTKGVNATIFGEHGDSSFANFDEATVNGKPLRGLPGMTNDRLDEIEEAVKRRGGQIISKKGATFYGVAVNLVRICQAILNDSDVVLPVSAPLSGQYGLSDIYIGTPAVINANGIQKVIEYPLSEAELKKMRYSAEKLNEVLLEAN</sequence>
<evidence type="ECO:0000256" key="10">
    <source>
        <dbReference type="HAMAP-Rule" id="MF_00488"/>
    </source>
</evidence>
<evidence type="ECO:0000256" key="4">
    <source>
        <dbReference type="ARBA" id="ARBA00012967"/>
    </source>
</evidence>
<dbReference type="STRING" id="1302272.FC96_GL001056"/>
<dbReference type="InterPro" id="IPR011304">
    <property type="entry name" value="L-lactate_DH"/>
</dbReference>
<comment type="catalytic activity">
    <reaction evidence="8 10">
        <text>(S)-lactate + NAD(+) = pyruvate + NADH + H(+)</text>
        <dbReference type="Rhea" id="RHEA:23444"/>
        <dbReference type="ChEBI" id="CHEBI:15361"/>
        <dbReference type="ChEBI" id="CHEBI:15378"/>
        <dbReference type="ChEBI" id="CHEBI:16651"/>
        <dbReference type="ChEBI" id="CHEBI:57540"/>
        <dbReference type="ChEBI" id="CHEBI:57945"/>
        <dbReference type="EC" id="1.1.1.27"/>
    </reaction>
</comment>
<keyword evidence="7 10" id="KW-0520">NAD</keyword>
<dbReference type="SUPFAM" id="SSF56327">
    <property type="entry name" value="LDH C-terminal domain-like"/>
    <property type="match status" value="1"/>
</dbReference>
<organism evidence="16 17">
    <name type="scientific">Secundilactobacillus kimchicus JCM 15530</name>
    <dbReference type="NCBI Taxonomy" id="1302272"/>
    <lineage>
        <taxon>Bacteria</taxon>
        <taxon>Bacillati</taxon>
        <taxon>Bacillota</taxon>
        <taxon>Bacilli</taxon>
        <taxon>Lactobacillales</taxon>
        <taxon>Lactobacillaceae</taxon>
        <taxon>Secundilactobacillus</taxon>
    </lineage>
</organism>
<dbReference type="Gene3D" id="3.40.50.720">
    <property type="entry name" value="NAD(P)-binding Rossmann-like Domain"/>
    <property type="match status" value="1"/>
</dbReference>